<dbReference type="InterPro" id="IPR021569">
    <property type="entry name" value="TUG-UBL1"/>
</dbReference>
<keyword evidence="1" id="KW-0175">Coiled coil</keyword>
<dbReference type="Gene3D" id="3.10.20.90">
    <property type="entry name" value="Phosphatidylinositol 3-kinase Catalytic Subunit, Chain A, domain 1"/>
    <property type="match status" value="1"/>
</dbReference>
<dbReference type="GO" id="GO:0012506">
    <property type="term" value="C:vesicle membrane"/>
    <property type="evidence" value="ECO:0007669"/>
    <property type="project" value="TreeGrafter"/>
</dbReference>
<dbReference type="AlphaFoldDB" id="A0A0K0DJX5"/>
<reference evidence="3" key="1">
    <citation type="submission" date="2012-09" db="EMBL/GenBank/DDBJ databases">
        <authorList>
            <person name="Martin A.A."/>
        </authorList>
    </citation>
    <scope>NUCLEOTIDE SEQUENCE</scope>
</reference>
<organism evidence="3 4">
    <name type="scientific">Angiostrongylus cantonensis</name>
    <name type="common">Rat lungworm</name>
    <dbReference type="NCBI Taxonomy" id="6313"/>
    <lineage>
        <taxon>Eukaryota</taxon>
        <taxon>Metazoa</taxon>
        <taxon>Ecdysozoa</taxon>
        <taxon>Nematoda</taxon>
        <taxon>Chromadorea</taxon>
        <taxon>Rhabditida</taxon>
        <taxon>Rhabditina</taxon>
        <taxon>Rhabditomorpha</taxon>
        <taxon>Strongyloidea</taxon>
        <taxon>Metastrongylidae</taxon>
        <taxon>Angiostrongylus</taxon>
    </lineage>
</organism>
<proteinExistence type="predicted"/>
<dbReference type="WBParaSite" id="ACAC_0001175601-mRNA-1">
    <property type="protein sequence ID" value="ACAC_0001175601-mRNA-1"/>
    <property type="gene ID" value="ACAC_0001175601"/>
</dbReference>
<feature type="coiled-coil region" evidence="1">
    <location>
        <begin position="148"/>
        <end position="182"/>
    </location>
</feature>
<dbReference type="STRING" id="6313.A0A0K0DJX5"/>
<protein>
    <submittedName>
        <fullName evidence="4">TUG-UBL1 domain-containing protein</fullName>
    </submittedName>
</protein>
<feature type="domain" description="TUG ubiquitin-like" evidence="2">
    <location>
        <begin position="7"/>
        <end position="69"/>
    </location>
</feature>
<evidence type="ECO:0000313" key="3">
    <source>
        <dbReference type="Proteomes" id="UP000035642"/>
    </source>
</evidence>
<accession>A0A0K0DJX5</accession>
<dbReference type="CDD" id="cd16105">
    <property type="entry name" value="Ubl_ASPSCR1_like"/>
    <property type="match status" value="1"/>
</dbReference>
<evidence type="ECO:0000313" key="4">
    <source>
        <dbReference type="WBParaSite" id="ACAC_0001175601-mRNA-1"/>
    </source>
</evidence>
<evidence type="ECO:0000256" key="1">
    <source>
        <dbReference type="SAM" id="Coils"/>
    </source>
</evidence>
<dbReference type="GO" id="GO:0005634">
    <property type="term" value="C:nucleus"/>
    <property type="evidence" value="ECO:0007669"/>
    <property type="project" value="TreeGrafter"/>
</dbReference>
<keyword evidence="3" id="KW-1185">Reference proteome</keyword>
<dbReference type="GO" id="GO:0042593">
    <property type="term" value="P:glucose homeostasis"/>
    <property type="evidence" value="ECO:0007669"/>
    <property type="project" value="TreeGrafter"/>
</dbReference>
<dbReference type="GO" id="GO:0006886">
    <property type="term" value="P:intracellular protein transport"/>
    <property type="evidence" value="ECO:0007669"/>
    <property type="project" value="TreeGrafter"/>
</dbReference>
<dbReference type="Pfam" id="PF11470">
    <property type="entry name" value="TUG-UBL1"/>
    <property type="match status" value="1"/>
</dbReference>
<evidence type="ECO:0000259" key="2">
    <source>
        <dbReference type="Pfam" id="PF11470"/>
    </source>
</evidence>
<dbReference type="SUPFAM" id="SSF54236">
    <property type="entry name" value="Ubiquitin-like"/>
    <property type="match status" value="2"/>
</dbReference>
<name>A0A0K0DJX5_ANGCA</name>
<dbReference type="GO" id="GO:0005737">
    <property type="term" value="C:cytoplasm"/>
    <property type="evidence" value="ECO:0007669"/>
    <property type="project" value="TreeGrafter"/>
</dbReference>
<dbReference type="PANTHER" id="PTHR46467:SF1">
    <property type="entry name" value="TETHER CONTAINING UBX DOMAIN FOR GLUT4"/>
    <property type="match status" value="1"/>
</dbReference>
<dbReference type="PANTHER" id="PTHR46467">
    <property type="entry name" value="TETHER CONTAINING UBX DOMAIN FOR GLUT4"/>
    <property type="match status" value="1"/>
</dbReference>
<feature type="coiled-coil region" evidence="1">
    <location>
        <begin position="239"/>
        <end position="266"/>
    </location>
</feature>
<sequence length="443" mass="49990">MSVTVLCPNGRRCCIKVTPGKLLSQILEEACLKSGLDVNRHQLVNQKRRLDLSLPFRLSGLPNNATLEMFPATNTEITGVATIALQYAGHDELQKTTLLSIGISSGKKCLFRYQRLVLTKQQIDEISARIACEVAEKEALLRECAQKKAENDERKKLEETELANFEEELQMAKKRKQTVDSDCRNLPSYPPEITNSFIEEENTSVAGPLALATPCDRRAVIFRQRTYEDTILRSEEINDEFFEIDIDDVRAQLKQLRDQVRMAENRALVSKEYVKQKNREHKLLAYRHTVVRIPTGTGRIVQAQFQSAEPISHLFEWVRSILSCSAPFSLRLALNHKLVHSNTTNFVDADVAPKSTVFIKFIDPSVNFESVCVGSLQECSHKEADNLCSEWLSQNTVFQPFTAVVADHSPISSSTSKMCSTLPDGAIRPSFKANTAPKWFKKK</sequence>
<reference evidence="4" key="2">
    <citation type="submission" date="2017-02" db="UniProtKB">
        <authorList>
            <consortium name="WormBaseParasite"/>
        </authorList>
    </citation>
    <scope>IDENTIFICATION</scope>
</reference>
<dbReference type="InterPro" id="IPR029071">
    <property type="entry name" value="Ubiquitin-like_domsf"/>
</dbReference>
<dbReference type="Proteomes" id="UP000035642">
    <property type="component" value="Unassembled WGS sequence"/>
</dbReference>